<keyword evidence="2 6" id="KW-0812">Transmembrane</keyword>
<dbReference type="Proteomes" id="UP000237797">
    <property type="component" value="Unassembled WGS sequence"/>
</dbReference>
<evidence type="ECO:0000256" key="3">
    <source>
        <dbReference type="ARBA" id="ARBA00022748"/>
    </source>
</evidence>
<feature type="transmembrane region" description="Helical" evidence="6">
    <location>
        <begin position="230"/>
        <end position="252"/>
    </location>
</feature>
<gene>
    <name evidence="8" type="ORF">CLV97_11857</name>
</gene>
<reference evidence="8 9" key="1">
    <citation type="submission" date="2018-03" db="EMBL/GenBank/DDBJ databases">
        <title>Genomic Encyclopedia of Archaeal and Bacterial Type Strains, Phase II (KMG-II): from individual species to whole genera.</title>
        <authorList>
            <person name="Goeker M."/>
        </authorList>
    </citation>
    <scope>NUCLEOTIDE SEQUENCE [LARGE SCALE GENOMIC DNA]</scope>
    <source>
        <strain evidence="8 9">DSM 44946</strain>
    </source>
</reference>
<keyword evidence="9" id="KW-1185">Reference proteome</keyword>
<dbReference type="InterPro" id="IPR007816">
    <property type="entry name" value="ResB-like_domain"/>
</dbReference>
<proteinExistence type="predicted"/>
<evidence type="ECO:0000256" key="6">
    <source>
        <dbReference type="SAM" id="Phobius"/>
    </source>
</evidence>
<keyword evidence="5 6" id="KW-0472">Membrane</keyword>
<feature type="transmembrane region" description="Helical" evidence="6">
    <location>
        <begin position="136"/>
        <end position="158"/>
    </location>
</feature>
<keyword evidence="4 6" id="KW-1133">Transmembrane helix</keyword>
<feature type="domain" description="ResB-like" evidence="7">
    <location>
        <begin position="78"/>
        <end position="525"/>
    </location>
</feature>
<dbReference type="InterPro" id="IPR023494">
    <property type="entry name" value="Cyt_c_bgen_Ccs1/CcsB/ResB"/>
</dbReference>
<evidence type="ECO:0000313" key="9">
    <source>
        <dbReference type="Proteomes" id="UP000237797"/>
    </source>
</evidence>
<evidence type="ECO:0000259" key="7">
    <source>
        <dbReference type="Pfam" id="PF05140"/>
    </source>
</evidence>
<dbReference type="EMBL" id="PVNE01000018">
    <property type="protein sequence ID" value="PRX39981.1"/>
    <property type="molecule type" value="Genomic_DNA"/>
</dbReference>
<sequence>MPRARRKRGVGALDNTKCECGHTNPFGTVLCESCGKPLDEKDGQETRSLDMRYEGAARRSQTRNRGLIDKVWGFFSSVKVAVALILITLAVSILGTILPQEQYIPSARPDVYYPQQYGVVGEIYYKLGLSDLYSSWPFRLLIGLIGVSLVVCSLDRVVPLYRALKNQRVTKDPIFLTRQRIHAQREMTEKEGIALMDRLAERLSRKRYHIRREGAALLAEKGRFSRWGPYINHVGLIIFLIGILLLRVPGFYLNEFVFVREGETKPVPQTPYYVKNEAASVVFYDPEELPPDAAGSGQPVVKQYETKAVLFTKDPETGELEPVHRQTIRVNHPLKYQDVELFQSDFQTKLKGLELSVRDRKTGKTIGSFTVDLDNPKFRKSYRLPGGAEVRILEYFPDFAMEENRPITLSEEPNRPAFVFELKTPELKEPEKSWVIAGTNMDEVQKENRYEIELAKIQTVNQSGLIVRQQKGTPIIFTGAVIFVIGLAIGFYWQHRRVWIRWKEGILYLGAHTNKNWFGFRRELEQAAEGTDLRLVFPTSGRRENG</sequence>
<dbReference type="PANTHER" id="PTHR31566">
    <property type="entry name" value="CYTOCHROME C BIOGENESIS PROTEIN CCS1, CHLOROPLASTIC"/>
    <property type="match status" value="1"/>
</dbReference>
<name>A0A2T0LD79_9BACL</name>
<dbReference type="GO" id="GO:0017004">
    <property type="term" value="P:cytochrome complex assembly"/>
    <property type="evidence" value="ECO:0007669"/>
    <property type="project" value="UniProtKB-KW"/>
</dbReference>
<dbReference type="OrthoDB" id="9770923at2"/>
<protein>
    <submittedName>
        <fullName evidence="8">Cytochrome c biogenesis protein</fullName>
    </submittedName>
</protein>
<evidence type="ECO:0000256" key="1">
    <source>
        <dbReference type="ARBA" id="ARBA00004141"/>
    </source>
</evidence>
<evidence type="ECO:0000256" key="4">
    <source>
        <dbReference type="ARBA" id="ARBA00022989"/>
    </source>
</evidence>
<evidence type="ECO:0000313" key="8">
    <source>
        <dbReference type="EMBL" id="PRX39981.1"/>
    </source>
</evidence>
<keyword evidence="3" id="KW-0201">Cytochrome c-type biogenesis</keyword>
<evidence type="ECO:0000256" key="2">
    <source>
        <dbReference type="ARBA" id="ARBA00022692"/>
    </source>
</evidence>
<organism evidence="8 9">
    <name type="scientific">Planifilum fimeticola</name>
    <dbReference type="NCBI Taxonomy" id="201975"/>
    <lineage>
        <taxon>Bacteria</taxon>
        <taxon>Bacillati</taxon>
        <taxon>Bacillota</taxon>
        <taxon>Bacilli</taxon>
        <taxon>Bacillales</taxon>
        <taxon>Thermoactinomycetaceae</taxon>
        <taxon>Planifilum</taxon>
    </lineage>
</organism>
<comment type="caution">
    <text evidence="8">The sequence shown here is derived from an EMBL/GenBank/DDBJ whole genome shotgun (WGS) entry which is preliminary data.</text>
</comment>
<comment type="subcellular location">
    <subcellularLocation>
        <location evidence="1">Membrane</location>
        <topology evidence="1">Multi-pass membrane protein</topology>
    </subcellularLocation>
</comment>
<dbReference type="AlphaFoldDB" id="A0A2T0LD79"/>
<dbReference type="Pfam" id="PF05140">
    <property type="entry name" value="ResB"/>
    <property type="match status" value="1"/>
</dbReference>
<evidence type="ECO:0000256" key="5">
    <source>
        <dbReference type="ARBA" id="ARBA00023136"/>
    </source>
</evidence>
<dbReference type="GO" id="GO:0016020">
    <property type="term" value="C:membrane"/>
    <property type="evidence" value="ECO:0007669"/>
    <property type="project" value="UniProtKB-SubCell"/>
</dbReference>
<accession>A0A2T0LD79</accession>
<dbReference type="PANTHER" id="PTHR31566:SF0">
    <property type="entry name" value="CYTOCHROME C BIOGENESIS PROTEIN CCS1, CHLOROPLASTIC"/>
    <property type="match status" value="1"/>
</dbReference>
<feature type="transmembrane region" description="Helical" evidence="6">
    <location>
        <begin position="71"/>
        <end position="98"/>
    </location>
</feature>
<feature type="transmembrane region" description="Helical" evidence="6">
    <location>
        <begin position="475"/>
        <end position="493"/>
    </location>
</feature>